<name>A0A6A7C3H8_9PEZI</name>
<evidence type="ECO:0000313" key="1">
    <source>
        <dbReference type="EMBL" id="KAF2862014.1"/>
    </source>
</evidence>
<proteinExistence type="predicted"/>
<keyword evidence="2" id="KW-1185">Reference proteome</keyword>
<dbReference type="Proteomes" id="UP000799421">
    <property type="component" value="Unassembled WGS sequence"/>
</dbReference>
<sequence length="180" mass="19711">MRNLPPSVLPSTKSITFAAPISRLQRLLSKVILFTPATCLNEAFAPSHMEVLNFSEARREASLPETEGLAPLVEVLLADGVVAYRSRGGKLGLQATSKEPKKRVRLSLDALPKDVKAAAEASEAGEEKESDGVGSRILAKAVIRARWGSQDELNRIVGTGIFLERVREGREYTRDYVPLR</sequence>
<dbReference type="EMBL" id="MU005968">
    <property type="protein sequence ID" value="KAF2862014.1"/>
    <property type="molecule type" value="Genomic_DNA"/>
</dbReference>
<organism evidence="1 2">
    <name type="scientific">Piedraia hortae CBS 480.64</name>
    <dbReference type="NCBI Taxonomy" id="1314780"/>
    <lineage>
        <taxon>Eukaryota</taxon>
        <taxon>Fungi</taxon>
        <taxon>Dikarya</taxon>
        <taxon>Ascomycota</taxon>
        <taxon>Pezizomycotina</taxon>
        <taxon>Dothideomycetes</taxon>
        <taxon>Dothideomycetidae</taxon>
        <taxon>Capnodiales</taxon>
        <taxon>Piedraiaceae</taxon>
        <taxon>Piedraia</taxon>
    </lineage>
</organism>
<reference evidence="1" key="1">
    <citation type="journal article" date="2020" name="Stud. Mycol.">
        <title>101 Dothideomycetes genomes: a test case for predicting lifestyles and emergence of pathogens.</title>
        <authorList>
            <person name="Haridas S."/>
            <person name="Albert R."/>
            <person name="Binder M."/>
            <person name="Bloem J."/>
            <person name="Labutti K."/>
            <person name="Salamov A."/>
            <person name="Andreopoulos B."/>
            <person name="Baker S."/>
            <person name="Barry K."/>
            <person name="Bills G."/>
            <person name="Bluhm B."/>
            <person name="Cannon C."/>
            <person name="Castanera R."/>
            <person name="Culley D."/>
            <person name="Daum C."/>
            <person name="Ezra D."/>
            <person name="Gonzalez J."/>
            <person name="Henrissat B."/>
            <person name="Kuo A."/>
            <person name="Liang C."/>
            <person name="Lipzen A."/>
            <person name="Lutzoni F."/>
            <person name="Magnuson J."/>
            <person name="Mondo S."/>
            <person name="Nolan M."/>
            <person name="Ohm R."/>
            <person name="Pangilinan J."/>
            <person name="Park H.-J."/>
            <person name="Ramirez L."/>
            <person name="Alfaro M."/>
            <person name="Sun H."/>
            <person name="Tritt A."/>
            <person name="Yoshinaga Y."/>
            <person name="Zwiers L.-H."/>
            <person name="Turgeon B."/>
            <person name="Goodwin S."/>
            <person name="Spatafora J."/>
            <person name="Crous P."/>
            <person name="Grigoriev I."/>
        </authorList>
    </citation>
    <scope>NUCLEOTIDE SEQUENCE</scope>
    <source>
        <strain evidence="1">CBS 480.64</strain>
    </source>
</reference>
<dbReference type="AlphaFoldDB" id="A0A6A7C3H8"/>
<accession>A0A6A7C3H8</accession>
<gene>
    <name evidence="1" type="ORF">K470DRAFT_263148</name>
</gene>
<evidence type="ECO:0000313" key="2">
    <source>
        <dbReference type="Proteomes" id="UP000799421"/>
    </source>
</evidence>
<protein>
    <submittedName>
        <fullName evidence="1">Uncharacterized protein</fullName>
    </submittedName>
</protein>